<accession>A0ABZ1BUH1</accession>
<evidence type="ECO:0000256" key="3">
    <source>
        <dbReference type="ARBA" id="ARBA00022759"/>
    </source>
</evidence>
<dbReference type="Gene3D" id="1.20.120.920">
    <property type="entry name" value="CRISPR-associated endonuclease Cas1, C-terminal domain"/>
    <property type="match status" value="1"/>
</dbReference>
<keyword evidence="4 8" id="KW-0378">Hydrolase</keyword>
<dbReference type="Gene3D" id="3.100.10.20">
    <property type="entry name" value="CRISPR-associated endonuclease Cas1, N-terminal domain"/>
    <property type="match status" value="1"/>
</dbReference>
<dbReference type="InterPro" id="IPR019851">
    <property type="entry name" value="CRISPR-assoc_Cas1_ECOLI"/>
</dbReference>
<dbReference type="Pfam" id="PF01867">
    <property type="entry name" value="Cas_Cas1"/>
    <property type="match status" value="2"/>
</dbReference>
<keyword evidence="1 8" id="KW-0540">Nuclease</keyword>
<dbReference type="EC" id="3.1.-.-" evidence="8"/>
<dbReference type="EMBL" id="CP141615">
    <property type="protein sequence ID" value="WRP16334.1"/>
    <property type="molecule type" value="Genomic_DNA"/>
</dbReference>
<dbReference type="CDD" id="cd09719">
    <property type="entry name" value="Cas1_I-E"/>
    <property type="match status" value="1"/>
</dbReference>
<dbReference type="PANTHER" id="PTHR34353">
    <property type="entry name" value="CRISPR-ASSOCIATED ENDONUCLEASE CAS1 1"/>
    <property type="match status" value="1"/>
</dbReference>
<dbReference type="GO" id="GO:0004519">
    <property type="term" value="F:endonuclease activity"/>
    <property type="evidence" value="ECO:0007669"/>
    <property type="project" value="UniProtKB-KW"/>
</dbReference>
<evidence type="ECO:0000256" key="1">
    <source>
        <dbReference type="ARBA" id="ARBA00022722"/>
    </source>
</evidence>
<feature type="region of interest" description="Disordered" evidence="9">
    <location>
        <begin position="278"/>
        <end position="317"/>
    </location>
</feature>
<comment type="subunit">
    <text evidence="8">Homodimer, forms a heterotetramer with a Cas2 homodimer.</text>
</comment>
<dbReference type="InterPro" id="IPR050646">
    <property type="entry name" value="Cas1"/>
</dbReference>
<evidence type="ECO:0000256" key="2">
    <source>
        <dbReference type="ARBA" id="ARBA00022723"/>
    </source>
</evidence>
<keyword evidence="7 8" id="KW-0238">DNA-binding</keyword>
<evidence type="ECO:0000256" key="7">
    <source>
        <dbReference type="ARBA" id="ARBA00023125"/>
    </source>
</evidence>
<evidence type="ECO:0000313" key="11">
    <source>
        <dbReference type="Proteomes" id="UP001332192"/>
    </source>
</evidence>
<sequence length="317" mass="35136">MPKDLHVLPKVRDGWTYLYVEHARIDRSDQAIVIHDQDGRVPVPCATLALLMVGPGTTLTHAAVVALSDNGCLVAWVGESGIRFYAQGMGETRSSAALIHQARLVSDPQLRLQVVFRLYQKRFEEPLSPDLTLRQIRGLEGARVRGTYSRLSQQYGLEWKGRYYDRQRWMQADPLNRALSVANSCLYGVCHAAIVSIGLSPGLGFIHTGKMLSFVYDVADLYKTETTIPVAFAEASKGTDQLETRVRRACRDVFHEQHLLGRIVSDLDEILDLPDQRSTGIETDVDSEPAAPGELWDPATGAVRGGRNFAQGEGEHP</sequence>
<dbReference type="NCBIfam" id="TIGR00287">
    <property type="entry name" value="cas1"/>
    <property type="match status" value="1"/>
</dbReference>
<reference evidence="10 11" key="1">
    <citation type="journal article" date="2024" name="Front. Microbiol.">
        <title>Novel thermophilic genera Geochorda gen. nov. and Carboxydochorda gen. nov. from the deep terrestrial subsurface reveal the ecophysiological diversity in the class Limnochordia.</title>
        <authorList>
            <person name="Karnachuk O.V."/>
            <person name="Lukina A.P."/>
            <person name="Avakyan M.R."/>
            <person name="Kadnikov V.V."/>
            <person name="Begmatov S."/>
            <person name="Beletsky A.V."/>
            <person name="Vlasova K.G."/>
            <person name="Novikov A.A."/>
            <person name="Shcherbakova V.A."/>
            <person name="Mardanov A.V."/>
            <person name="Ravin N.V."/>
        </authorList>
    </citation>
    <scope>NUCLEOTIDE SEQUENCE [LARGE SCALE GENOMIC DNA]</scope>
    <source>
        <strain evidence="10 11">L945</strain>
    </source>
</reference>
<dbReference type="InterPro" id="IPR033641">
    <property type="entry name" value="Cas1_I-E"/>
</dbReference>
<keyword evidence="5 8" id="KW-0460">Magnesium</keyword>
<evidence type="ECO:0000256" key="6">
    <source>
        <dbReference type="ARBA" id="ARBA00023118"/>
    </source>
</evidence>
<dbReference type="RefSeq" id="WP_324715606.1">
    <property type="nucleotide sequence ID" value="NZ_CP141615.1"/>
</dbReference>
<evidence type="ECO:0000256" key="5">
    <source>
        <dbReference type="ARBA" id="ARBA00022842"/>
    </source>
</evidence>
<organism evidence="10 11">
    <name type="scientific">Carboxydichorda subterranea</name>
    <dbReference type="NCBI Taxonomy" id="3109565"/>
    <lineage>
        <taxon>Bacteria</taxon>
        <taxon>Bacillati</taxon>
        <taxon>Bacillota</taxon>
        <taxon>Limnochordia</taxon>
        <taxon>Limnochordales</taxon>
        <taxon>Geochordaceae</taxon>
        <taxon>Carboxydichorda</taxon>
    </lineage>
</organism>
<dbReference type="Proteomes" id="UP001332192">
    <property type="component" value="Chromosome"/>
</dbReference>
<evidence type="ECO:0000313" key="10">
    <source>
        <dbReference type="EMBL" id="WRP16334.1"/>
    </source>
</evidence>
<gene>
    <name evidence="10" type="primary">cas1e</name>
    <name evidence="8" type="synonym">cas1</name>
    <name evidence="10" type="ORF">U7230_09515</name>
</gene>
<name>A0ABZ1BUH1_9FIRM</name>
<keyword evidence="2 8" id="KW-0479">Metal-binding</keyword>
<comment type="function">
    <text evidence="8">CRISPR (clustered regularly interspaced short palindromic repeat), is an adaptive immune system that provides protection against mobile genetic elements (viruses, transposable elements and conjugative plasmids). CRISPR clusters contain spacers, sequences complementary to antecedent mobile elements, and target invading nucleic acids. CRISPR clusters are transcribed and processed into CRISPR RNA (crRNA). Acts as a dsDNA endonuclease. Involved in the integration of spacer DNA into the CRISPR cassette.</text>
</comment>
<evidence type="ECO:0000256" key="4">
    <source>
        <dbReference type="ARBA" id="ARBA00022801"/>
    </source>
</evidence>
<feature type="binding site" evidence="8">
    <location>
        <position position="207"/>
    </location>
    <ligand>
        <name>Mn(2+)</name>
        <dbReference type="ChEBI" id="CHEBI:29035"/>
    </ligand>
</feature>
<keyword evidence="6 8" id="KW-0051">Antiviral defense</keyword>
<dbReference type="NCBIfam" id="TIGR03638">
    <property type="entry name" value="cas1_ECOLI"/>
    <property type="match status" value="1"/>
</dbReference>
<keyword evidence="11" id="KW-1185">Reference proteome</keyword>
<dbReference type="InterPro" id="IPR002729">
    <property type="entry name" value="CRISPR-assoc_Cas1"/>
</dbReference>
<keyword evidence="3 8" id="KW-0255">Endonuclease</keyword>
<evidence type="ECO:0000256" key="9">
    <source>
        <dbReference type="SAM" id="MobiDB-lite"/>
    </source>
</evidence>
<dbReference type="InterPro" id="IPR042211">
    <property type="entry name" value="CRISPR-assoc_Cas1_N"/>
</dbReference>
<proteinExistence type="inferred from homology"/>
<dbReference type="PANTHER" id="PTHR34353:SF3">
    <property type="entry name" value="CRISPR-ASSOCIATED ENDONUCLEASE CAS1"/>
    <property type="match status" value="1"/>
</dbReference>
<keyword evidence="8" id="KW-0464">Manganese</keyword>
<feature type="binding site" evidence="8">
    <location>
        <position position="140"/>
    </location>
    <ligand>
        <name>Mn(2+)</name>
        <dbReference type="ChEBI" id="CHEBI:29035"/>
    </ligand>
</feature>
<dbReference type="InterPro" id="IPR042206">
    <property type="entry name" value="CRISPR-assoc_Cas1_C"/>
</dbReference>
<feature type="binding site" evidence="8">
    <location>
        <position position="220"/>
    </location>
    <ligand>
        <name>Mn(2+)</name>
        <dbReference type="ChEBI" id="CHEBI:29035"/>
    </ligand>
</feature>
<comment type="cofactor">
    <cofactor evidence="8">
        <name>Mg(2+)</name>
        <dbReference type="ChEBI" id="CHEBI:18420"/>
    </cofactor>
    <cofactor evidence="8">
        <name>Mn(2+)</name>
        <dbReference type="ChEBI" id="CHEBI:29035"/>
    </cofactor>
</comment>
<comment type="similarity">
    <text evidence="8">Belongs to the CRISPR-associated endonuclease Cas1 family.</text>
</comment>
<evidence type="ECO:0000256" key="8">
    <source>
        <dbReference type="HAMAP-Rule" id="MF_01470"/>
    </source>
</evidence>
<protein>
    <recommendedName>
        <fullName evidence="8">CRISPR-associated endonuclease Cas1</fullName>
        <ecNumber evidence="8">3.1.-.-</ecNumber>
    </recommendedName>
</protein>
<dbReference type="HAMAP" id="MF_01470">
    <property type="entry name" value="Cas1"/>
    <property type="match status" value="1"/>
</dbReference>